<geneLocation type="plasmid" evidence="1">
    <name>unnamed</name>
</geneLocation>
<dbReference type="EMBL" id="CP005866">
    <property type="protein sequence ID" value="AHH09980.1"/>
    <property type="molecule type" value="Genomic_DNA"/>
</dbReference>
<reference evidence="1" key="1">
    <citation type="submission" date="2013-04" db="EMBL/GenBank/DDBJ databases">
        <title>Comparative Genomics of Relapsing Fever Spirochetes.</title>
        <authorList>
            <person name="Schwan T.G."/>
            <person name="Raffel S.J."/>
            <person name="Porcella S.F."/>
            <person name="Martens C.A."/>
            <person name="Bruno D.P."/>
            <person name="Ricklefs S.M."/>
            <person name="Barbian K.B."/>
        </authorList>
    </citation>
    <scope>NUCLEOTIDE SEQUENCE</scope>
    <source>
        <strain evidence="1">SLO</strain>
        <plasmid evidence="1">unnamed</plasmid>
    </source>
</reference>
<sequence length="35" mass="3997">MVIHWNKFLQAGIPAFLSKYSVSLVILSMKLVFTN</sequence>
<dbReference type="HOGENOM" id="CLU_3363667_0_0_12"/>
<dbReference type="AlphaFoldDB" id="W5SSS1"/>
<name>W5SSS1_BORPR</name>
<gene>
    <name evidence="1" type="ORF">BPA_0900013</name>
</gene>
<proteinExistence type="predicted"/>
<evidence type="ECO:0000313" key="1">
    <source>
        <dbReference type="EMBL" id="AHH09980.1"/>
    </source>
</evidence>
<organism evidence="1">
    <name type="scientific">Borrelia parkeri SLO</name>
    <dbReference type="NCBI Taxonomy" id="1313294"/>
    <lineage>
        <taxon>Bacteria</taxon>
        <taxon>Pseudomonadati</taxon>
        <taxon>Spirochaetota</taxon>
        <taxon>Spirochaetia</taxon>
        <taxon>Spirochaetales</taxon>
        <taxon>Borreliaceae</taxon>
        <taxon>Borrelia</taxon>
    </lineage>
</organism>
<protein>
    <submittedName>
        <fullName evidence="1">Uncharacterized protein</fullName>
    </submittedName>
</protein>
<accession>W5SSS1</accession>
<keyword evidence="1" id="KW-0614">Plasmid</keyword>